<gene>
    <name evidence="1" type="ORF">ESB00_02335</name>
</gene>
<name>A0A4Q1C769_9BACT</name>
<evidence type="ECO:0008006" key="3">
    <source>
        <dbReference type="Google" id="ProtNLM"/>
    </source>
</evidence>
<dbReference type="OrthoDB" id="189504at2"/>
<protein>
    <recommendedName>
        <fullName evidence="3">Class I SAM-dependent methyltransferase</fullName>
    </recommendedName>
</protein>
<sequence>MLSRLFRRFATTCPPAGRELGLLREHEDIAKRHARVHAAWAPHLAESRKTILETAGRCPQRRRALVIGAGDCLDVPVAGLAKLFGEIVLADIVTSAEVRRWEKKLRGRVCGVNWDASGALATLAAVRETVTAGEAPEIFARADPGPPPGGEADFIVSANCISQLGLVPGHSLPAQAKDKALPERCAKAAAKRHLDWLKARPGVRLLLADAARFDLSPDGKQLKKETLHERFGLPKPDRTWRWNLAPIPEWSPDFHRVHDVGAWVFQPTAP</sequence>
<evidence type="ECO:0000313" key="2">
    <source>
        <dbReference type="Proteomes" id="UP000290218"/>
    </source>
</evidence>
<organism evidence="1 2">
    <name type="scientific">Oleiharenicola lentus</name>
    <dbReference type="NCBI Taxonomy" id="2508720"/>
    <lineage>
        <taxon>Bacteria</taxon>
        <taxon>Pseudomonadati</taxon>
        <taxon>Verrucomicrobiota</taxon>
        <taxon>Opitutia</taxon>
        <taxon>Opitutales</taxon>
        <taxon>Opitutaceae</taxon>
        <taxon>Oleiharenicola</taxon>
    </lineage>
</organism>
<keyword evidence="2" id="KW-1185">Reference proteome</keyword>
<accession>A0A4Q1C769</accession>
<dbReference type="Proteomes" id="UP000290218">
    <property type="component" value="Unassembled WGS sequence"/>
</dbReference>
<dbReference type="RefSeq" id="WP_129046119.1">
    <property type="nucleotide sequence ID" value="NZ_SDHX01000001.1"/>
</dbReference>
<proteinExistence type="predicted"/>
<reference evidence="1 2" key="1">
    <citation type="submission" date="2019-01" db="EMBL/GenBank/DDBJ databases">
        <title>Lacunisphaera sp. strain TWA-58.</title>
        <authorList>
            <person name="Chen W.-M."/>
        </authorList>
    </citation>
    <scope>NUCLEOTIDE SEQUENCE [LARGE SCALE GENOMIC DNA]</scope>
    <source>
        <strain evidence="1 2">TWA-58</strain>
    </source>
</reference>
<dbReference type="AlphaFoldDB" id="A0A4Q1C769"/>
<dbReference type="EMBL" id="SDHX01000001">
    <property type="protein sequence ID" value="RXK54755.1"/>
    <property type="molecule type" value="Genomic_DNA"/>
</dbReference>
<comment type="caution">
    <text evidence="1">The sequence shown here is derived from an EMBL/GenBank/DDBJ whole genome shotgun (WGS) entry which is preliminary data.</text>
</comment>
<evidence type="ECO:0000313" key="1">
    <source>
        <dbReference type="EMBL" id="RXK54755.1"/>
    </source>
</evidence>